<gene>
    <name evidence="1" type="ORF">CHC_T00007886001</name>
</gene>
<proteinExistence type="predicted"/>
<dbReference type="AlphaFoldDB" id="R7Q2N4"/>
<name>R7Q2N4_CHOCR</name>
<accession>R7Q2N4</accession>
<dbReference type="GeneID" id="17319682"/>
<protein>
    <submittedName>
        <fullName evidence="1">Uncharacterized protein</fullName>
    </submittedName>
</protein>
<evidence type="ECO:0000313" key="2">
    <source>
        <dbReference type="Proteomes" id="UP000012073"/>
    </source>
</evidence>
<reference evidence="2" key="1">
    <citation type="journal article" date="2013" name="Proc. Natl. Acad. Sci. U.S.A.">
        <title>Genome structure and metabolic features in the red seaweed Chondrus crispus shed light on evolution of the Archaeplastida.</title>
        <authorList>
            <person name="Collen J."/>
            <person name="Porcel B."/>
            <person name="Carre W."/>
            <person name="Ball S.G."/>
            <person name="Chaparro C."/>
            <person name="Tonon T."/>
            <person name="Barbeyron T."/>
            <person name="Michel G."/>
            <person name="Noel B."/>
            <person name="Valentin K."/>
            <person name="Elias M."/>
            <person name="Artiguenave F."/>
            <person name="Arun A."/>
            <person name="Aury J.M."/>
            <person name="Barbosa-Neto J.F."/>
            <person name="Bothwell J.H."/>
            <person name="Bouget F.Y."/>
            <person name="Brillet L."/>
            <person name="Cabello-Hurtado F."/>
            <person name="Capella-Gutierrez S."/>
            <person name="Charrier B."/>
            <person name="Cladiere L."/>
            <person name="Cock J.M."/>
            <person name="Coelho S.M."/>
            <person name="Colleoni C."/>
            <person name="Czjzek M."/>
            <person name="Da Silva C."/>
            <person name="Delage L."/>
            <person name="Denoeud F."/>
            <person name="Deschamps P."/>
            <person name="Dittami S.M."/>
            <person name="Gabaldon T."/>
            <person name="Gachon C.M."/>
            <person name="Groisillier A."/>
            <person name="Herve C."/>
            <person name="Jabbari K."/>
            <person name="Katinka M."/>
            <person name="Kloareg B."/>
            <person name="Kowalczyk N."/>
            <person name="Labadie K."/>
            <person name="Leblanc C."/>
            <person name="Lopez P.J."/>
            <person name="McLachlan D.H."/>
            <person name="Meslet-Cladiere L."/>
            <person name="Moustafa A."/>
            <person name="Nehr Z."/>
            <person name="Nyvall Collen P."/>
            <person name="Panaud O."/>
            <person name="Partensky F."/>
            <person name="Poulain J."/>
            <person name="Rensing S.A."/>
            <person name="Rousvoal S."/>
            <person name="Samson G."/>
            <person name="Symeonidi A."/>
            <person name="Weissenbach J."/>
            <person name="Zambounis A."/>
            <person name="Wincker P."/>
            <person name="Boyen C."/>
        </authorList>
    </citation>
    <scope>NUCLEOTIDE SEQUENCE [LARGE SCALE GENOMIC DNA]</scope>
    <source>
        <strain evidence="2">cv. Stackhouse</strain>
    </source>
</reference>
<dbReference type="RefSeq" id="XP_005711969.1">
    <property type="nucleotide sequence ID" value="XM_005711912.1"/>
</dbReference>
<dbReference type="EMBL" id="HG001469">
    <property type="protein sequence ID" value="CDF32304.1"/>
    <property type="molecule type" value="Genomic_DNA"/>
</dbReference>
<keyword evidence="2" id="KW-1185">Reference proteome</keyword>
<dbReference type="KEGG" id="ccp:CHC_T00007886001"/>
<evidence type="ECO:0000313" key="1">
    <source>
        <dbReference type="EMBL" id="CDF32304.1"/>
    </source>
</evidence>
<sequence>MCQLMVHLFSVQFPLRDEAVADSCCNILGRQSPSMQFPVPERSPSFSVLHHSCAHFAPFHKLASYRQGYTLRPADCADEEDPCS</sequence>
<organism evidence="1 2">
    <name type="scientific">Chondrus crispus</name>
    <name type="common">Carrageen Irish moss</name>
    <name type="synonym">Polymorpha crispa</name>
    <dbReference type="NCBI Taxonomy" id="2769"/>
    <lineage>
        <taxon>Eukaryota</taxon>
        <taxon>Rhodophyta</taxon>
        <taxon>Florideophyceae</taxon>
        <taxon>Rhodymeniophycidae</taxon>
        <taxon>Gigartinales</taxon>
        <taxon>Gigartinaceae</taxon>
        <taxon>Chondrus</taxon>
    </lineage>
</organism>
<dbReference type="Proteomes" id="UP000012073">
    <property type="component" value="Unassembled WGS sequence"/>
</dbReference>
<dbReference type="Gramene" id="CDF32304">
    <property type="protein sequence ID" value="CDF32304"/>
    <property type="gene ID" value="CHC_T00007886001"/>
</dbReference>